<keyword evidence="2" id="KW-1185">Reference proteome</keyword>
<gene>
    <name evidence="1" type="ORF">JQC72_14955</name>
</gene>
<evidence type="ECO:0008006" key="3">
    <source>
        <dbReference type="Google" id="ProtNLM"/>
    </source>
</evidence>
<proteinExistence type="predicted"/>
<protein>
    <recommendedName>
        <fullName evidence="3">Lysine biosynthesis protein LysW</fullName>
    </recommendedName>
</protein>
<organism evidence="1 2">
    <name type="scientific">Polycladomyces zharkentensis</name>
    <dbReference type="NCBI Taxonomy" id="2807616"/>
    <lineage>
        <taxon>Bacteria</taxon>
        <taxon>Bacillati</taxon>
        <taxon>Bacillota</taxon>
        <taxon>Bacilli</taxon>
        <taxon>Bacillales</taxon>
        <taxon>Thermoactinomycetaceae</taxon>
        <taxon>Polycladomyces</taxon>
    </lineage>
</organism>
<evidence type="ECO:0000313" key="2">
    <source>
        <dbReference type="Proteomes" id="UP001177120"/>
    </source>
</evidence>
<name>A0ABS2WMQ8_9BACL</name>
<dbReference type="RefSeq" id="WP_205497042.1">
    <property type="nucleotide sequence ID" value="NZ_JAFHAP010000016.1"/>
</dbReference>
<sequence>MLVQPIKKCPVCTIGDVFWTDKHDMCVECERVILNGEEPELIDEE</sequence>
<comment type="caution">
    <text evidence="1">The sequence shown here is derived from an EMBL/GenBank/DDBJ whole genome shotgun (WGS) entry which is preliminary data.</text>
</comment>
<dbReference type="EMBL" id="JAFHAP010000016">
    <property type="protein sequence ID" value="MBN2910797.1"/>
    <property type="molecule type" value="Genomic_DNA"/>
</dbReference>
<evidence type="ECO:0000313" key="1">
    <source>
        <dbReference type="EMBL" id="MBN2910797.1"/>
    </source>
</evidence>
<accession>A0ABS2WMQ8</accession>
<dbReference type="Proteomes" id="UP001177120">
    <property type="component" value="Unassembled WGS sequence"/>
</dbReference>
<reference evidence="1" key="1">
    <citation type="journal article" date="2024" name="Int. J. Syst. Evol. Microbiol.">
        <title>Polycladomyces zharkentensis sp. nov., a novel thermophilic cellulose- and starch-degrading member of the Bacillota from a geothermal aquifer in Kazakhstan.</title>
        <authorList>
            <person name="Mashzhan A."/>
            <person name="Kistaubayeva A."/>
            <person name="Javier-Lopez R."/>
            <person name="Bissenova U."/>
            <person name="Bissenbay A."/>
            <person name="Birkeland N.K."/>
        </authorList>
    </citation>
    <scope>NUCLEOTIDE SEQUENCE</scope>
    <source>
        <strain evidence="1">ZKZ2T</strain>
    </source>
</reference>